<accession>A0A402BAL1</accession>
<proteinExistence type="predicted"/>
<feature type="chain" id="PRO_5019315970" evidence="1">
    <location>
        <begin position="20"/>
        <end position="144"/>
    </location>
</feature>
<name>A0A402BAL1_9CHLR</name>
<dbReference type="Proteomes" id="UP000287171">
    <property type="component" value="Unassembled WGS sequence"/>
</dbReference>
<keyword evidence="1" id="KW-0732">Signal</keyword>
<feature type="signal peptide" evidence="1">
    <location>
        <begin position="1"/>
        <end position="19"/>
    </location>
</feature>
<evidence type="ECO:0000313" key="3">
    <source>
        <dbReference type="Proteomes" id="UP000287171"/>
    </source>
</evidence>
<protein>
    <submittedName>
        <fullName evidence="2">Uncharacterized protein</fullName>
    </submittedName>
</protein>
<gene>
    <name evidence="2" type="ORF">KDA_38240</name>
</gene>
<evidence type="ECO:0000313" key="2">
    <source>
        <dbReference type="EMBL" id="GCE28340.1"/>
    </source>
</evidence>
<keyword evidence="3" id="KW-1185">Reference proteome</keyword>
<dbReference type="RefSeq" id="WP_161982236.1">
    <property type="nucleotide sequence ID" value="NZ_BIFT01000001.1"/>
</dbReference>
<sequence>MLDLITAAIVAAISTGANAGLTEVGKTALTDAYHQLKTQLVNKFGQEGDVMQAVTHVEAKPTSAARQAALAEEIAAVKADQDHELLQIAQAMLQVIQSSSEHAASNQTATGNYIAQADRASNASVHIGTPLAPQPPSSTHTRKA</sequence>
<dbReference type="EMBL" id="BIFT01000001">
    <property type="protein sequence ID" value="GCE28340.1"/>
    <property type="molecule type" value="Genomic_DNA"/>
</dbReference>
<reference evidence="3" key="1">
    <citation type="submission" date="2018-12" db="EMBL/GenBank/DDBJ databases">
        <title>Tengunoibacter tsumagoiensis gen. nov., sp. nov., Dictyobacter kobayashii sp. nov., D. alpinus sp. nov., and D. joshuensis sp. nov. and description of Dictyobacteraceae fam. nov. within the order Ktedonobacterales isolated from Tengu-no-mugimeshi.</title>
        <authorList>
            <person name="Wang C.M."/>
            <person name="Zheng Y."/>
            <person name="Sakai Y."/>
            <person name="Toyoda A."/>
            <person name="Minakuchi Y."/>
            <person name="Abe K."/>
            <person name="Yokota A."/>
            <person name="Yabe S."/>
        </authorList>
    </citation>
    <scope>NUCLEOTIDE SEQUENCE [LARGE SCALE GENOMIC DNA]</scope>
    <source>
        <strain evidence="3">Uno16</strain>
    </source>
</reference>
<evidence type="ECO:0000256" key="1">
    <source>
        <dbReference type="SAM" id="SignalP"/>
    </source>
</evidence>
<comment type="caution">
    <text evidence="2">The sequence shown here is derived from an EMBL/GenBank/DDBJ whole genome shotgun (WGS) entry which is preliminary data.</text>
</comment>
<organism evidence="2 3">
    <name type="scientific">Dictyobacter alpinus</name>
    <dbReference type="NCBI Taxonomy" id="2014873"/>
    <lineage>
        <taxon>Bacteria</taxon>
        <taxon>Bacillati</taxon>
        <taxon>Chloroflexota</taxon>
        <taxon>Ktedonobacteria</taxon>
        <taxon>Ktedonobacterales</taxon>
        <taxon>Dictyobacteraceae</taxon>
        <taxon>Dictyobacter</taxon>
    </lineage>
</organism>
<dbReference type="AlphaFoldDB" id="A0A402BAL1"/>